<dbReference type="GO" id="GO:1901135">
    <property type="term" value="P:carbohydrate derivative metabolic process"/>
    <property type="evidence" value="ECO:0007669"/>
    <property type="project" value="InterPro"/>
</dbReference>
<dbReference type="STRING" id="997296.PB1_07982"/>
<dbReference type="EMBL" id="AFEU01000002">
    <property type="protein sequence ID" value="EIJ80284.1"/>
    <property type="molecule type" value="Genomic_DNA"/>
</dbReference>
<dbReference type="PATRIC" id="fig|997296.3.peg.1695"/>
<reference evidence="2 3" key="1">
    <citation type="journal article" date="2012" name="Appl. Environ. Microbiol.">
        <title>Genome Sequence of Thermotolerant Bacillus methanolicus: Features and Regulation Related to Methylotrophy and Production of L-Lysine and L-Glutamate from Methanol.</title>
        <authorList>
            <person name="Heggeset T.M."/>
            <person name="Krog A."/>
            <person name="Balzer S."/>
            <person name="Wentzel A."/>
            <person name="Ellingsen T.E."/>
            <person name="Brautaset T."/>
        </authorList>
    </citation>
    <scope>NUCLEOTIDE SEQUENCE [LARGE SCALE GENOMIC DNA]</scope>
    <source>
        <strain evidence="2 3">PB1</strain>
    </source>
</reference>
<comment type="caution">
    <text evidence="2">The sequence shown here is derived from an EMBL/GenBank/DDBJ whole genome shotgun (WGS) entry which is preliminary data.</text>
</comment>
<dbReference type="InterPro" id="IPR019676">
    <property type="entry name" value="DUF2529"/>
</dbReference>
<name>I3E1B3_BACMT</name>
<dbReference type="AlphaFoldDB" id="I3E1B3"/>
<dbReference type="InterPro" id="IPR046348">
    <property type="entry name" value="SIS_dom_sf"/>
</dbReference>
<sequence length="173" mass="18949">MLKMFSTQLSGLFNRIQDKEEFSIEDGARLLAQAAVGDGSIYICGLKEMAAVEAEAIEGAEPLISAKKWTDLSDIQETDRVLLLSRFSLDKEAVEIARTLSEKNIPFVAVSTAVEKDGDDLTSLADIHIDLRLVKGLLPDEEGGRFGCPASIAALFVYFGLKFTIDEIIAEYE</sequence>
<dbReference type="RefSeq" id="WP_003351723.1">
    <property type="nucleotide sequence ID" value="NZ_AFEU01000002.1"/>
</dbReference>
<evidence type="ECO:0000313" key="2">
    <source>
        <dbReference type="EMBL" id="EIJ80284.1"/>
    </source>
</evidence>
<dbReference type="Pfam" id="PF10740">
    <property type="entry name" value="DUF2529"/>
    <property type="match status" value="1"/>
</dbReference>
<dbReference type="Proteomes" id="UP000010523">
    <property type="component" value="Unassembled WGS sequence"/>
</dbReference>
<dbReference type="SUPFAM" id="SSF53697">
    <property type="entry name" value="SIS domain"/>
    <property type="match status" value="1"/>
</dbReference>
<dbReference type="eggNOG" id="COG4821">
    <property type="taxonomic scope" value="Bacteria"/>
</dbReference>
<protein>
    <recommendedName>
        <fullName evidence="1">DUF2529 domain-containing protein</fullName>
    </recommendedName>
</protein>
<evidence type="ECO:0000259" key="1">
    <source>
        <dbReference type="Pfam" id="PF10740"/>
    </source>
</evidence>
<evidence type="ECO:0000313" key="3">
    <source>
        <dbReference type="Proteomes" id="UP000010523"/>
    </source>
</evidence>
<organism evidence="2 3">
    <name type="scientific">Bacillus methanolicus PB1</name>
    <dbReference type="NCBI Taxonomy" id="997296"/>
    <lineage>
        <taxon>Bacteria</taxon>
        <taxon>Bacillati</taxon>
        <taxon>Bacillota</taxon>
        <taxon>Bacilli</taxon>
        <taxon>Bacillales</taxon>
        <taxon>Bacillaceae</taxon>
        <taxon>Bacillus</taxon>
    </lineage>
</organism>
<feature type="domain" description="DUF2529" evidence="1">
    <location>
        <begin position="1"/>
        <end position="169"/>
    </location>
</feature>
<accession>I3E1B3</accession>
<dbReference type="Gene3D" id="3.40.50.10490">
    <property type="entry name" value="Glucose-6-phosphate isomerase like protein, domain 1"/>
    <property type="match status" value="1"/>
</dbReference>
<gene>
    <name evidence="2" type="ORF">PB1_07982</name>
</gene>
<proteinExistence type="predicted"/>
<dbReference type="GO" id="GO:0097367">
    <property type="term" value="F:carbohydrate derivative binding"/>
    <property type="evidence" value="ECO:0007669"/>
    <property type="project" value="InterPro"/>
</dbReference>
<dbReference type="OrthoDB" id="2737584at2"/>
<keyword evidence="3" id="KW-1185">Reference proteome</keyword>